<sequence>MPQLRKDQLAAIIMNEEMLATPLLVLCIDAFGTDFFEWEPETFDIETRRVFGAALSDVNRDKVWALVTVLTTDLFYKSLETFIPVCNSLNGSEADFDDYDPVTSEEAAWGIIETQLVDPPAQGKSVGQRFSHEIRRYVGLTLKSEGVTTPPKAVADVPEYDRDPEEETGIVIGPDEGMLQMHERRQQAEREAIDDYVRGRLDDLAMQLQSLPLLHGQTGQIAQGLQSMRASLTMSPTPEKSAPAIL</sequence>
<accession>A0A0F9Q6D2</accession>
<proteinExistence type="predicted"/>
<evidence type="ECO:0000313" key="1">
    <source>
        <dbReference type="EMBL" id="KKN32547.1"/>
    </source>
</evidence>
<gene>
    <name evidence="1" type="ORF">LCGC14_0812710</name>
</gene>
<name>A0A0F9Q6D2_9ZZZZ</name>
<organism evidence="1">
    <name type="scientific">marine sediment metagenome</name>
    <dbReference type="NCBI Taxonomy" id="412755"/>
    <lineage>
        <taxon>unclassified sequences</taxon>
        <taxon>metagenomes</taxon>
        <taxon>ecological metagenomes</taxon>
    </lineage>
</organism>
<reference evidence="1" key="1">
    <citation type="journal article" date="2015" name="Nature">
        <title>Complex archaea that bridge the gap between prokaryotes and eukaryotes.</title>
        <authorList>
            <person name="Spang A."/>
            <person name="Saw J.H."/>
            <person name="Jorgensen S.L."/>
            <person name="Zaremba-Niedzwiedzka K."/>
            <person name="Martijn J."/>
            <person name="Lind A.E."/>
            <person name="van Eijk R."/>
            <person name="Schleper C."/>
            <person name="Guy L."/>
            <person name="Ettema T.J."/>
        </authorList>
    </citation>
    <scope>NUCLEOTIDE SEQUENCE</scope>
</reference>
<dbReference type="AlphaFoldDB" id="A0A0F9Q6D2"/>
<protein>
    <submittedName>
        <fullName evidence="1">Uncharacterized protein</fullName>
    </submittedName>
</protein>
<comment type="caution">
    <text evidence="1">The sequence shown here is derived from an EMBL/GenBank/DDBJ whole genome shotgun (WGS) entry which is preliminary data.</text>
</comment>
<dbReference type="EMBL" id="LAZR01002245">
    <property type="protein sequence ID" value="KKN32547.1"/>
    <property type="molecule type" value="Genomic_DNA"/>
</dbReference>